<feature type="region of interest" description="Disordered" evidence="1">
    <location>
        <begin position="1"/>
        <end position="102"/>
    </location>
</feature>
<dbReference type="EMBL" id="BPLR01018812">
    <property type="protein sequence ID" value="GIZ02433.1"/>
    <property type="molecule type" value="Genomic_DNA"/>
</dbReference>
<feature type="compositionally biased region" description="Basic and acidic residues" evidence="1">
    <location>
        <begin position="24"/>
        <end position="43"/>
    </location>
</feature>
<feature type="compositionally biased region" description="Basic residues" evidence="1">
    <location>
        <begin position="135"/>
        <end position="145"/>
    </location>
</feature>
<dbReference type="PANTHER" id="PTHR37687:SF1">
    <property type="entry name" value="AGAP006772-PA"/>
    <property type="match status" value="1"/>
</dbReference>
<accession>A0AAV4Y5M3</accession>
<feature type="compositionally biased region" description="Basic and acidic residues" evidence="1">
    <location>
        <begin position="57"/>
        <end position="66"/>
    </location>
</feature>
<dbReference type="Proteomes" id="UP001054945">
    <property type="component" value="Unassembled WGS sequence"/>
</dbReference>
<keyword evidence="3" id="KW-1185">Reference proteome</keyword>
<feature type="compositionally biased region" description="Polar residues" evidence="1">
    <location>
        <begin position="1"/>
        <end position="10"/>
    </location>
</feature>
<comment type="caution">
    <text evidence="2">The sequence shown here is derived from an EMBL/GenBank/DDBJ whole genome shotgun (WGS) entry which is preliminary data.</text>
</comment>
<evidence type="ECO:0000313" key="3">
    <source>
        <dbReference type="Proteomes" id="UP001054945"/>
    </source>
</evidence>
<protein>
    <submittedName>
        <fullName evidence="2">Uncharacterized protein</fullName>
    </submittedName>
</protein>
<dbReference type="InterPro" id="IPR038875">
    <property type="entry name" value="PLA2_conodipine-like"/>
</dbReference>
<gene>
    <name evidence="2" type="primary">AVEN_221127_1</name>
    <name evidence="2" type="ORF">CEXT_643901</name>
</gene>
<evidence type="ECO:0000313" key="2">
    <source>
        <dbReference type="EMBL" id="GIZ02433.1"/>
    </source>
</evidence>
<feature type="region of interest" description="Disordered" evidence="1">
    <location>
        <begin position="118"/>
        <end position="152"/>
    </location>
</feature>
<dbReference type="PANTHER" id="PTHR37687">
    <property type="entry name" value="AGAP006772-PA"/>
    <property type="match status" value="1"/>
</dbReference>
<organism evidence="2 3">
    <name type="scientific">Caerostris extrusa</name>
    <name type="common">Bark spider</name>
    <name type="synonym">Caerostris bankana</name>
    <dbReference type="NCBI Taxonomy" id="172846"/>
    <lineage>
        <taxon>Eukaryota</taxon>
        <taxon>Metazoa</taxon>
        <taxon>Ecdysozoa</taxon>
        <taxon>Arthropoda</taxon>
        <taxon>Chelicerata</taxon>
        <taxon>Arachnida</taxon>
        <taxon>Araneae</taxon>
        <taxon>Araneomorphae</taxon>
        <taxon>Entelegynae</taxon>
        <taxon>Araneoidea</taxon>
        <taxon>Araneidae</taxon>
        <taxon>Caerostris</taxon>
    </lineage>
</organism>
<proteinExistence type="predicted"/>
<sequence length="277" mass="32611">MEPTWKQSDTYTHKKRSIRSNNSRKRDARESMDDLEMSERDQQELASILKDDDEEEAKMMMAEKKDRHTKTKRQSSVEELPQDLKDVDAEEQESASPPTEDFQDWLRREYYRNMAKSFASMRRKRDGSSSSGGHTKSKTVKRAKKSVQSSTSLSEITDNLRNIEDQLFQDALQVMRGEGEDYEEDIHRQNRIFNDLSLAYDLETMRNAFFRLRRLWETWRMRKMRRSTIAAGNEPMPSSGHTDQRLHDLSDIMPDGPLKKLLLRACNWHEVCYTCVS</sequence>
<dbReference type="AlphaFoldDB" id="A0AAV4Y5M3"/>
<name>A0AAV4Y5M3_CAEEX</name>
<reference evidence="2 3" key="1">
    <citation type="submission" date="2021-06" db="EMBL/GenBank/DDBJ databases">
        <title>Caerostris extrusa draft genome.</title>
        <authorList>
            <person name="Kono N."/>
            <person name="Arakawa K."/>
        </authorList>
    </citation>
    <scope>NUCLEOTIDE SEQUENCE [LARGE SCALE GENOMIC DNA]</scope>
</reference>
<evidence type="ECO:0000256" key="1">
    <source>
        <dbReference type="SAM" id="MobiDB-lite"/>
    </source>
</evidence>